<dbReference type="Pfam" id="PF00004">
    <property type="entry name" value="AAA"/>
    <property type="match status" value="1"/>
</dbReference>
<name>A0ABD6Z4G3_ENTCA</name>
<evidence type="ECO:0000313" key="6">
    <source>
        <dbReference type="EMBL" id="QGN30933.1"/>
    </source>
</evidence>
<dbReference type="InterPro" id="IPR027417">
    <property type="entry name" value="P-loop_NTPase"/>
</dbReference>
<dbReference type="GO" id="GO:0005524">
    <property type="term" value="F:ATP binding"/>
    <property type="evidence" value="ECO:0007669"/>
    <property type="project" value="UniProtKB-KW"/>
</dbReference>
<dbReference type="PANTHER" id="PTHR13779:SF7">
    <property type="entry name" value="ATPASE WRNIP1"/>
    <property type="match status" value="1"/>
</dbReference>
<dbReference type="FunFam" id="1.10.8.60:FF:000029">
    <property type="entry name" value="Replication-associated recombination protein A"/>
    <property type="match status" value="1"/>
</dbReference>
<comment type="similarity">
    <text evidence="1">Belongs to the AAA ATPase family. RarA/MGS1/WRNIP1 subfamily.</text>
</comment>
<dbReference type="RefSeq" id="WP_010749035.1">
    <property type="nucleotide sequence ID" value="NZ_CABGIF010000001.1"/>
</dbReference>
<dbReference type="FunFam" id="3.40.50.300:FF:000766">
    <property type="entry name" value="Recombination factor protein RarA"/>
    <property type="match status" value="1"/>
</dbReference>
<evidence type="ECO:0000259" key="5">
    <source>
        <dbReference type="SMART" id="SM00382"/>
    </source>
</evidence>
<protein>
    <recommendedName>
        <fullName evidence="2">Replication-associated recombination protein A</fullName>
    </recommendedName>
</protein>
<dbReference type="Pfam" id="PF12002">
    <property type="entry name" value="MgsA_C"/>
    <property type="match status" value="1"/>
</dbReference>
<dbReference type="Gene3D" id="1.10.3710.10">
    <property type="entry name" value="DNA polymerase III clamp loader subunits, C-terminal domain"/>
    <property type="match status" value="1"/>
</dbReference>
<keyword evidence="4" id="KW-0067">ATP-binding</keyword>
<dbReference type="EMBL" id="CP046123">
    <property type="protein sequence ID" value="QGN30933.1"/>
    <property type="molecule type" value="Genomic_DNA"/>
</dbReference>
<dbReference type="CDD" id="cd18139">
    <property type="entry name" value="HLD_clamp_RarA"/>
    <property type="match status" value="1"/>
</dbReference>
<accession>A0ABD6Z4G3</accession>
<evidence type="ECO:0000256" key="4">
    <source>
        <dbReference type="ARBA" id="ARBA00022840"/>
    </source>
</evidence>
<dbReference type="Proteomes" id="UP000422837">
    <property type="component" value="Chromosome"/>
</dbReference>
<proteinExistence type="inferred from homology"/>
<dbReference type="InterPro" id="IPR021886">
    <property type="entry name" value="MgsA_C"/>
</dbReference>
<dbReference type="Gene3D" id="1.10.8.60">
    <property type="match status" value="1"/>
</dbReference>
<evidence type="ECO:0000313" key="7">
    <source>
        <dbReference type="Proteomes" id="UP000422837"/>
    </source>
</evidence>
<dbReference type="InterPro" id="IPR032423">
    <property type="entry name" value="AAA_assoc_2"/>
</dbReference>
<dbReference type="InterPro" id="IPR003959">
    <property type="entry name" value="ATPase_AAA_core"/>
</dbReference>
<keyword evidence="3" id="KW-0547">Nucleotide-binding</keyword>
<dbReference type="Pfam" id="PF16193">
    <property type="entry name" value="AAA_assoc_2"/>
    <property type="match status" value="1"/>
</dbReference>
<dbReference type="Gene3D" id="1.20.272.10">
    <property type="match status" value="1"/>
</dbReference>
<dbReference type="FunFam" id="1.20.272.10:FF:000001">
    <property type="entry name" value="Putative AAA family ATPase"/>
    <property type="match status" value="1"/>
</dbReference>
<dbReference type="InterPro" id="IPR003593">
    <property type="entry name" value="AAA+_ATPase"/>
</dbReference>
<dbReference type="Gene3D" id="3.40.50.300">
    <property type="entry name" value="P-loop containing nucleotide triphosphate hydrolases"/>
    <property type="match status" value="1"/>
</dbReference>
<sequence length="425" mass="46743">MQQPLAYRMRPRNLDEVVGQQHLVGPGKIIRRMVEAKMLSSMILYGPPGTGKTSIASAIAGSTRYAFRMLNAATDTKKDLQIVAEEAKMSGTVILLLDEVHRLDKTKQDFLLSHLESGKIIMIGATTENPYITINPAIRSRTQIFEVKPLQEEDILTAIDQALADETRGLGSETIVLTDDARLHLSRATNGDLRSALNGLELAARSTPKGPDGIIHLTLAIIEECVQRKALTHDKDGDAHYDVISAFQKSIRGSDVDGALHYLGRLVEAGDLAIICRRLMVIGYEDIGLANPAAAARTVNAVLAAERLGLPEARIPLADTVVDLCLSPKSNSAYMALDAAIADIRSGKAGDVPDHLRDSHYKGAESLNRGVGYQYPHNFDDAWVDQQYLPDKLKNTHYYQPKATGKYEQALGQRYQQLQQRKKKK</sequence>
<evidence type="ECO:0000256" key="2">
    <source>
        <dbReference type="ARBA" id="ARBA00020776"/>
    </source>
</evidence>
<dbReference type="SMART" id="SM00382">
    <property type="entry name" value="AAA"/>
    <property type="match status" value="1"/>
</dbReference>
<dbReference type="InterPro" id="IPR008921">
    <property type="entry name" value="DNA_pol3_clamp-load_cplx_C"/>
</dbReference>
<dbReference type="SUPFAM" id="SSF48019">
    <property type="entry name" value="post-AAA+ oligomerization domain-like"/>
    <property type="match status" value="1"/>
</dbReference>
<feature type="domain" description="AAA+ ATPase" evidence="5">
    <location>
        <begin position="38"/>
        <end position="150"/>
    </location>
</feature>
<gene>
    <name evidence="6" type="ORF">GFU50_15945</name>
</gene>
<dbReference type="FunFam" id="1.10.3710.10:FF:000003">
    <property type="entry name" value="ATPase, AAA family protein"/>
    <property type="match status" value="1"/>
</dbReference>
<dbReference type="PANTHER" id="PTHR13779">
    <property type="entry name" value="WERNER HELICASE-INTERACTING PROTEIN 1 FAMILY MEMBER"/>
    <property type="match status" value="1"/>
</dbReference>
<organism evidence="6 7">
    <name type="scientific">Enterococcus casseliflavus</name>
    <name type="common">Enterococcus flavescens</name>
    <dbReference type="NCBI Taxonomy" id="37734"/>
    <lineage>
        <taxon>Bacteria</taxon>
        <taxon>Bacillati</taxon>
        <taxon>Bacillota</taxon>
        <taxon>Bacilli</taxon>
        <taxon>Lactobacillales</taxon>
        <taxon>Enterococcaceae</taxon>
        <taxon>Enterococcus</taxon>
    </lineage>
</organism>
<reference evidence="6 7" key="1">
    <citation type="submission" date="2019-11" db="EMBL/GenBank/DDBJ databases">
        <title>Detection and genome characteristic of a blood enterococcus casselifavus isolate from Zhengzhou,china.</title>
        <authorList>
            <person name="Wen P."/>
        </authorList>
    </citation>
    <scope>NUCLEOTIDE SEQUENCE [LARGE SCALE GENOMIC DNA]</scope>
    <source>
        <strain evidence="6 7">EC291</strain>
    </source>
</reference>
<evidence type="ECO:0000256" key="3">
    <source>
        <dbReference type="ARBA" id="ARBA00022741"/>
    </source>
</evidence>
<dbReference type="InterPro" id="IPR051314">
    <property type="entry name" value="AAA_ATPase_RarA/MGS1/WRNIP1"/>
</dbReference>
<evidence type="ECO:0000256" key="1">
    <source>
        <dbReference type="ARBA" id="ARBA00008959"/>
    </source>
</evidence>
<dbReference type="CDD" id="cd00009">
    <property type="entry name" value="AAA"/>
    <property type="match status" value="1"/>
</dbReference>
<dbReference type="AlphaFoldDB" id="A0ABD6Z4G3"/>
<dbReference type="SUPFAM" id="SSF52540">
    <property type="entry name" value="P-loop containing nucleoside triphosphate hydrolases"/>
    <property type="match status" value="1"/>
</dbReference>